<dbReference type="EMBL" id="BAAATR010000031">
    <property type="protein sequence ID" value="GAA2264878.1"/>
    <property type="molecule type" value="Genomic_DNA"/>
</dbReference>
<accession>A0ABP5RNU0</accession>
<dbReference type="InterPro" id="IPR036397">
    <property type="entry name" value="RNaseH_sf"/>
</dbReference>
<dbReference type="Proteomes" id="UP001500305">
    <property type="component" value="Unassembled WGS sequence"/>
</dbReference>
<evidence type="ECO:0000313" key="3">
    <source>
        <dbReference type="Proteomes" id="UP001500305"/>
    </source>
</evidence>
<gene>
    <name evidence="2" type="ORF">GCM10010430_57090</name>
</gene>
<evidence type="ECO:0000313" key="2">
    <source>
        <dbReference type="EMBL" id="GAA2264878.1"/>
    </source>
</evidence>
<sequence length="232" mass="26295">MQGELARLGITVAAATVRAVLRQGNIPPAPKRAQDSWSVFLRTQASGPLACDFFHVDTAFCRRLYVLFVMEVETRRVHILGITAHPNRDWVTQQARNLLMPLEDPAYRFRFFLRDRDGKFSDAFDAVLAGAGVQVLLSPPRSPKANAFAERWVGTVHRECTDRILIMNEQHLRTVLDAYVDHYNRHRPHQSLRQQPPHAVEAAQTATVIPLSGRIRRTQLLGGLIIEYQRAA</sequence>
<dbReference type="SUPFAM" id="SSF53098">
    <property type="entry name" value="Ribonuclease H-like"/>
    <property type="match status" value="1"/>
</dbReference>
<protein>
    <submittedName>
        <fullName evidence="2">Integrase core domain-containing protein</fullName>
    </submittedName>
</protein>
<feature type="domain" description="Integrase catalytic" evidence="1">
    <location>
        <begin position="26"/>
        <end position="204"/>
    </location>
</feature>
<dbReference type="InterPro" id="IPR012337">
    <property type="entry name" value="RNaseH-like_sf"/>
</dbReference>
<name>A0ABP5RNU0_9ACTN</name>
<reference evidence="3" key="1">
    <citation type="journal article" date="2019" name="Int. J. Syst. Evol. Microbiol.">
        <title>The Global Catalogue of Microorganisms (GCM) 10K type strain sequencing project: providing services to taxonomists for standard genome sequencing and annotation.</title>
        <authorList>
            <consortium name="The Broad Institute Genomics Platform"/>
            <consortium name="The Broad Institute Genome Sequencing Center for Infectious Disease"/>
            <person name="Wu L."/>
            <person name="Ma J."/>
        </authorList>
    </citation>
    <scope>NUCLEOTIDE SEQUENCE [LARGE SCALE GENOMIC DNA]</scope>
    <source>
        <strain evidence="3">JCM 7356</strain>
    </source>
</reference>
<dbReference type="Pfam" id="PF13683">
    <property type="entry name" value="rve_3"/>
    <property type="match status" value="1"/>
</dbReference>
<comment type="caution">
    <text evidence="2">The sequence shown here is derived from an EMBL/GenBank/DDBJ whole genome shotgun (WGS) entry which is preliminary data.</text>
</comment>
<dbReference type="PROSITE" id="PS50994">
    <property type="entry name" value="INTEGRASE"/>
    <property type="match status" value="1"/>
</dbReference>
<dbReference type="Gene3D" id="3.30.420.10">
    <property type="entry name" value="Ribonuclease H-like superfamily/Ribonuclease H"/>
    <property type="match status" value="1"/>
</dbReference>
<dbReference type="RefSeq" id="WP_344639377.1">
    <property type="nucleotide sequence ID" value="NZ_BAAATR010000031.1"/>
</dbReference>
<dbReference type="InterPro" id="IPR001584">
    <property type="entry name" value="Integrase_cat-core"/>
</dbReference>
<proteinExistence type="predicted"/>
<keyword evidence="3" id="KW-1185">Reference proteome</keyword>
<organism evidence="2 3">
    <name type="scientific">Kitasatospora cystarginea</name>
    <dbReference type="NCBI Taxonomy" id="58350"/>
    <lineage>
        <taxon>Bacteria</taxon>
        <taxon>Bacillati</taxon>
        <taxon>Actinomycetota</taxon>
        <taxon>Actinomycetes</taxon>
        <taxon>Kitasatosporales</taxon>
        <taxon>Streptomycetaceae</taxon>
        <taxon>Kitasatospora</taxon>
    </lineage>
</organism>
<evidence type="ECO:0000259" key="1">
    <source>
        <dbReference type="PROSITE" id="PS50994"/>
    </source>
</evidence>